<evidence type="ECO:0000313" key="1">
    <source>
        <dbReference type="EMBL" id="MBB3943260.1"/>
    </source>
</evidence>
<evidence type="ECO:0000313" key="2">
    <source>
        <dbReference type="Proteomes" id="UP000581447"/>
    </source>
</evidence>
<dbReference type="SUPFAM" id="SSF56925">
    <property type="entry name" value="OMPA-like"/>
    <property type="match status" value="1"/>
</dbReference>
<keyword evidence="2" id="KW-1185">Reference proteome</keyword>
<evidence type="ECO:0008006" key="3">
    <source>
        <dbReference type="Google" id="ProtNLM"/>
    </source>
</evidence>
<dbReference type="InterPro" id="IPR011250">
    <property type="entry name" value="OMP/PagP_B-barrel"/>
</dbReference>
<proteinExistence type="predicted"/>
<dbReference type="InterPro" id="IPR025737">
    <property type="entry name" value="FApF"/>
</dbReference>
<reference evidence="1 2" key="1">
    <citation type="submission" date="2020-08" db="EMBL/GenBank/DDBJ databases">
        <title>Genomic Encyclopedia of Type Strains, Phase IV (KMG-IV): sequencing the most valuable type-strain genomes for metagenomic binning, comparative biology and taxonomic classification.</title>
        <authorList>
            <person name="Goeker M."/>
        </authorList>
    </citation>
    <scope>NUCLEOTIDE SEQUENCE [LARGE SCALE GENOMIC DNA]</scope>
    <source>
        <strain evidence="1 2">DSM 29050</strain>
    </source>
</reference>
<dbReference type="RefSeq" id="WP_183941457.1">
    <property type="nucleotide sequence ID" value="NZ_JACIEA010000001.1"/>
</dbReference>
<organism evidence="1 2">
    <name type="scientific">Sphingorhabdus rigui</name>
    <dbReference type="NCBI Taxonomy" id="1282858"/>
    <lineage>
        <taxon>Bacteria</taxon>
        <taxon>Pseudomonadati</taxon>
        <taxon>Pseudomonadota</taxon>
        <taxon>Alphaproteobacteria</taxon>
        <taxon>Sphingomonadales</taxon>
        <taxon>Sphingomonadaceae</taxon>
        <taxon>Sphingorhabdus</taxon>
    </lineage>
</organism>
<dbReference type="EMBL" id="JACIEA010000001">
    <property type="protein sequence ID" value="MBB3943260.1"/>
    <property type="molecule type" value="Genomic_DNA"/>
</dbReference>
<dbReference type="Pfam" id="PF13557">
    <property type="entry name" value="Phenol_MetA_deg"/>
    <property type="match status" value="1"/>
</dbReference>
<gene>
    <name evidence="1" type="ORF">GGR91_001482</name>
</gene>
<sequence length="390" mass="42185">MSIIAAELAAQRELIAKQNAIIAKQQLAIDMLVQKQLANSDLGALRGAGLGGAMQAIAPVSRETTQMMPDAPVGEAPPPEPTVQSKVEAVPEGQGVLTPAGRMVLDSSFEYTGSSTNRLVFRGIELVPGIQIGLIEASDADRTTLVTTLAARYGLTNRLEVEARAPALYRWDRIEVAQQRDEGIVRTIALKERDIGDVEFALRYQLNRPRGQRPIWVANLRVKSDTGKSPFEVTYDEFGVATGLSTGSGFWAVQPGVSMLLPSDPAVIFGSLGYLYHIPRNIDRTIGGAFIGRVDPGDAISGNLGFGFALNPRFSFSMGYRHSYIFPSTQEIGSSVERSNRAQVGSFTFGMSYRLSPRQSVNFGFEFGATADAPDVAVSVRFPLGINLRK</sequence>
<protein>
    <recommendedName>
        <fullName evidence="3">Transporter</fullName>
    </recommendedName>
</protein>
<comment type="caution">
    <text evidence="1">The sequence shown here is derived from an EMBL/GenBank/DDBJ whole genome shotgun (WGS) entry which is preliminary data.</text>
</comment>
<accession>A0A840B2X5</accession>
<name>A0A840B2X5_9SPHN</name>
<dbReference type="Proteomes" id="UP000581447">
    <property type="component" value="Unassembled WGS sequence"/>
</dbReference>
<dbReference type="AlphaFoldDB" id="A0A840B2X5"/>